<dbReference type="InterPro" id="IPR008949">
    <property type="entry name" value="Isoprenoid_synthase_dom_sf"/>
</dbReference>
<comment type="cofactor">
    <cofactor evidence="1 6">
        <name>Mg(2+)</name>
        <dbReference type="ChEBI" id="CHEBI:18420"/>
    </cofactor>
</comment>
<keyword evidence="5 6" id="KW-0456">Lyase</keyword>
<sequence>MPASVLSAYSPTSFLMPDLEASISVLPERDTNPHHDEARSESRLWINQFNKTVYGPKMRTFMDNCNLELINSFCYPYANKDGLRATMDLHNILWLYDEFTDTESGKDAHRSASVAQQALCDPEFNDGSWLCLMMKDFKTKHIDRAGPDAARRFIEHFCSYVKVVGKEAELREENKILDIQDYITLRRETSAVRTCFDLVEYCLGINLPQDVHEDPVFIGGYNAAMDLIYWANDLYSYNMEQAKGHSGANVITVIMKNKHLELQAAADFLGGYFESLIYQWKTAREVLALRSSEKYTNAVTVLDAYGDWVRGNVLWSFTTERYFGTQNTEIRKTRCVGLRLPFEESVNLTE</sequence>
<proteinExistence type="inferred from homology"/>
<accession>A0A6A4I0H2</accession>
<evidence type="ECO:0000313" key="8">
    <source>
        <dbReference type="Proteomes" id="UP000799118"/>
    </source>
</evidence>
<dbReference type="AlphaFoldDB" id="A0A6A4I0H2"/>
<dbReference type="PANTHER" id="PTHR35201:SF4">
    <property type="entry name" value="BETA-PINACENE SYNTHASE-RELATED"/>
    <property type="match status" value="1"/>
</dbReference>
<dbReference type="Proteomes" id="UP000799118">
    <property type="component" value="Unassembled WGS sequence"/>
</dbReference>
<keyword evidence="4 6" id="KW-0460">Magnesium</keyword>
<evidence type="ECO:0000256" key="2">
    <source>
        <dbReference type="ARBA" id="ARBA00006333"/>
    </source>
</evidence>
<dbReference type="EMBL" id="ML769434">
    <property type="protein sequence ID" value="KAE9402444.1"/>
    <property type="molecule type" value="Genomic_DNA"/>
</dbReference>
<dbReference type="PANTHER" id="PTHR35201">
    <property type="entry name" value="TERPENE SYNTHASE"/>
    <property type="match status" value="1"/>
</dbReference>
<reference evidence="7" key="1">
    <citation type="journal article" date="2019" name="Environ. Microbiol.">
        <title>Fungal ecological strategies reflected in gene transcription - a case study of two litter decomposers.</title>
        <authorList>
            <person name="Barbi F."/>
            <person name="Kohler A."/>
            <person name="Barry K."/>
            <person name="Baskaran P."/>
            <person name="Daum C."/>
            <person name="Fauchery L."/>
            <person name="Ihrmark K."/>
            <person name="Kuo A."/>
            <person name="LaButti K."/>
            <person name="Lipzen A."/>
            <person name="Morin E."/>
            <person name="Grigoriev I.V."/>
            <person name="Henrissat B."/>
            <person name="Lindahl B."/>
            <person name="Martin F."/>
        </authorList>
    </citation>
    <scope>NUCLEOTIDE SEQUENCE</scope>
    <source>
        <strain evidence="7">JB14</strain>
    </source>
</reference>
<evidence type="ECO:0000256" key="5">
    <source>
        <dbReference type="ARBA" id="ARBA00023239"/>
    </source>
</evidence>
<dbReference type="GO" id="GO:0008299">
    <property type="term" value="P:isoprenoid biosynthetic process"/>
    <property type="evidence" value="ECO:0007669"/>
    <property type="project" value="UniProtKB-ARBA"/>
</dbReference>
<dbReference type="InterPro" id="IPR034686">
    <property type="entry name" value="Terpene_cyclase-like_2"/>
</dbReference>
<dbReference type="SFLD" id="SFLDG01020">
    <property type="entry name" value="Terpene_Cyclase_Like_2"/>
    <property type="match status" value="1"/>
</dbReference>
<keyword evidence="8" id="KW-1185">Reference proteome</keyword>
<evidence type="ECO:0000256" key="1">
    <source>
        <dbReference type="ARBA" id="ARBA00001946"/>
    </source>
</evidence>
<dbReference type="Pfam" id="PF19086">
    <property type="entry name" value="Terpene_syn_C_2"/>
    <property type="match status" value="1"/>
</dbReference>
<dbReference type="EC" id="4.2.3.-" evidence="6"/>
<protein>
    <recommendedName>
        <fullName evidence="6">Terpene synthase</fullName>
        <ecNumber evidence="6">4.2.3.-</ecNumber>
    </recommendedName>
</protein>
<name>A0A6A4I0H2_9AGAR</name>
<evidence type="ECO:0000256" key="6">
    <source>
        <dbReference type="RuleBase" id="RU366034"/>
    </source>
</evidence>
<evidence type="ECO:0000256" key="3">
    <source>
        <dbReference type="ARBA" id="ARBA00022723"/>
    </source>
</evidence>
<evidence type="ECO:0000256" key="4">
    <source>
        <dbReference type="ARBA" id="ARBA00022842"/>
    </source>
</evidence>
<dbReference type="SUPFAM" id="SSF48576">
    <property type="entry name" value="Terpenoid synthases"/>
    <property type="match status" value="1"/>
</dbReference>
<dbReference type="GO" id="GO:0046872">
    <property type="term" value="F:metal ion binding"/>
    <property type="evidence" value="ECO:0007669"/>
    <property type="project" value="UniProtKB-KW"/>
</dbReference>
<dbReference type="GO" id="GO:0010333">
    <property type="term" value="F:terpene synthase activity"/>
    <property type="evidence" value="ECO:0007669"/>
    <property type="project" value="InterPro"/>
</dbReference>
<organism evidence="7 8">
    <name type="scientific">Gymnopus androsaceus JB14</name>
    <dbReference type="NCBI Taxonomy" id="1447944"/>
    <lineage>
        <taxon>Eukaryota</taxon>
        <taxon>Fungi</taxon>
        <taxon>Dikarya</taxon>
        <taxon>Basidiomycota</taxon>
        <taxon>Agaricomycotina</taxon>
        <taxon>Agaricomycetes</taxon>
        <taxon>Agaricomycetidae</taxon>
        <taxon>Agaricales</taxon>
        <taxon>Marasmiineae</taxon>
        <taxon>Omphalotaceae</taxon>
        <taxon>Gymnopus</taxon>
    </lineage>
</organism>
<gene>
    <name evidence="7" type="ORF">BT96DRAFT_1086778</name>
</gene>
<dbReference type="Gene3D" id="1.10.600.10">
    <property type="entry name" value="Farnesyl Diphosphate Synthase"/>
    <property type="match status" value="1"/>
</dbReference>
<comment type="similarity">
    <text evidence="2 6">Belongs to the terpene synthase family.</text>
</comment>
<dbReference type="SFLD" id="SFLDS00005">
    <property type="entry name" value="Isoprenoid_Synthase_Type_I"/>
    <property type="match status" value="1"/>
</dbReference>
<dbReference type="OrthoDB" id="2861623at2759"/>
<evidence type="ECO:0000313" key="7">
    <source>
        <dbReference type="EMBL" id="KAE9402444.1"/>
    </source>
</evidence>
<keyword evidence="3 6" id="KW-0479">Metal-binding</keyword>